<protein>
    <submittedName>
        <fullName evidence="8">DMT family transporter</fullName>
    </submittedName>
</protein>
<proteinExistence type="inferred from homology"/>
<keyword evidence="9" id="KW-1185">Reference proteome</keyword>
<dbReference type="PANTHER" id="PTHR22911:SF6">
    <property type="entry name" value="SOLUTE CARRIER FAMILY 35 MEMBER G1"/>
    <property type="match status" value="1"/>
</dbReference>
<feature type="domain" description="EamA" evidence="7">
    <location>
        <begin position="155"/>
        <end position="285"/>
    </location>
</feature>
<evidence type="ECO:0000256" key="5">
    <source>
        <dbReference type="ARBA" id="ARBA00023136"/>
    </source>
</evidence>
<dbReference type="GO" id="GO:0016020">
    <property type="term" value="C:membrane"/>
    <property type="evidence" value="ECO:0007669"/>
    <property type="project" value="UniProtKB-SubCell"/>
</dbReference>
<dbReference type="SUPFAM" id="SSF103481">
    <property type="entry name" value="Multidrug resistance efflux transporter EmrE"/>
    <property type="match status" value="2"/>
</dbReference>
<sequence>MNSLASNRLLPFLACAGGIMTFGAMDAVMKALSLDIGTYNALLWRCMIGALMALLLFLLRPGRMPHGEALRLHIIRASVTAVMAFTFFWGLARTPMAEAIAISFIAPLIALYLAAVLLGEKISRYAIIASLLGLAGVVVIVIGKLGEDFSSEAQLGIAAILVSACLYAWNLILQRQQAQIARPEEIALFQNGIVTFWLALFAPWFAVFPVQSVMPLIGLGALLSIVSVLLLSWAYARAETQALVPIEYSMFLWAALFGWLFFNEPLSETVIIGTVLIVAGCLLATRNQPHEHESPETLDGQVSG</sequence>
<evidence type="ECO:0000256" key="3">
    <source>
        <dbReference type="ARBA" id="ARBA00022692"/>
    </source>
</evidence>
<dbReference type="AlphaFoldDB" id="A0AA97F8B0"/>
<dbReference type="Gene3D" id="1.10.3730.20">
    <property type="match status" value="1"/>
</dbReference>
<feature type="transmembrane region" description="Helical" evidence="6">
    <location>
        <begin position="71"/>
        <end position="91"/>
    </location>
</feature>
<keyword evidence="4 6" id="KW-1133">Transmembrane helix</keyword>
<evidence type="ECO:0000313" key="9">
    <source>
        <dbReference type="Proteomes" id="UP001302429"/>
    </source>
</evidence>
<feature type="transmembrane region" description="Helical" evidence="6">
    <location>
        <begin position="242"/>
        <end position="262"/>
    </location>
</feature>
<dbReference type="EMBL" id="CP136594">
    <property type="protein sequence ID" value="WOE76194.1"/>
    <property type="molecule type" value="Genomic_DNA"/>
</dbReference>
<gene>
    <name evidence="8" type="ORF">RB602_05640</name>
</gene>
<feature type="transmembrane region" description="Helical" evidence="6">
    <location>
        <begin position="97"/>
        <end position="118"/>
    </location>
</feature>
<evidence type="ECO:0000256" key="1">
    <source>
        <dbReference type="ARBA" id="ARBA00004141"/>
    </source>
</evidence>
<evidence type="ECO:0000256" key="2">
    <source>
        <dbReference type="ARBA" id="ARBA00009853"/>
    </source>
</evidence>
<organism evidence="8 9">
    <name type="scientific">Alterisphingorhabdus coralli</name>
    <dbReference type="NCBI Taxonomy" id="3071408"/>
    <lineage>
        <taxon>Bacteria</taxon>
        <taxon>Pseudomonadati</taxon>
        <taxon>Pseudomonadota</taxon>
        <taxon>Alphaproteobacteria</taxon>
        <taxon>Sphingomonadales</taxon>
        <taxon>Sphingomonadaceae</taxon>
        <taxon>Alterisphingorhabdus (ex Yan et al. 2024)</taxon>
    </lineage>
</organism>
<dbReference type="InterPro" id="IPR000620">
    <property type="entry name" value="EamA_dom"/>
</dbReference>
<reference evidence="8 9" key="1">
    <citation type="submission" date="2023-10" db="EMBL/GenBank/DDBJ databases">
        <title>Complete genome sequence of a Sphingomonadaceae bacterium.</title>
        <authorList>
            <person name="Yan C."/>
        </authorList>
    </citation>
    <scope>NUCLEOTIDE SEQUENCE [LARGE SCALE GENOMIC DNA]</scope>
    <source>
        <strain evidence="8 9">SCSIO 66989</strain>
    </source>
</reference>
<dbReference type="Proteomes" id="UP001302429">
    <property type="component" value="Chromosome"/>
</dbReference>
<dbReference type="KEGG" id="acoa:RB602_05640"/>
<dbReference type="RefSeq" id="WP_317083724.1">
    <property type="nucleotide sequence ID" value="NZ_CP136594.1"/>
</dbReference>
<dbReference type="Pfam" id="PF00892">
    <property type="entry name" value="EamA"/>
    <property type="match status" value="2"/>
</dbReference>
<accession>A0AA97F8B0</accession>
<feature type="transmembrane region" description="Helical" evidence="6">
    <location>
        <begin position="125"/>
        <end position="143"/>
    </location>
</feature>
<evidence type="ECO:0000259" key="7">
    <source>
        <dbReference type="Pfam" id="PF00892"/>
    </source>
</evidence>
<feature type="transmembrane region" description="Helical" evidence="6">
    <location>
        <begin position="213"/>
        <end position="235"/>
    </location>
</feature>
<dbReference type="PANTHER" id="PTHR22911">
    <property type="entry name" value="ACYL-MALONYL CONDENSING ENZYME-RELATED"/>
    <property type="match status" value="1"/>
</dbReference>
<feature type="transmembrane region" description="Helical" evidence="6">
    <location>
        <begin position="41"/>
        <end position="59"/>
    </location>
</feature>
<feature type="domain" description="EamA" evidence="7">
    <location>
        <begin position="14"/>
        <end position="141"/>
    </location>
</feature>
<evidence type="ECO:0000313" key="8">
    <source>
        <dbReference type="EMBL" id="WOE76194.1"/>
    </source>
</evidence>
<feature type="transmembrane region" description="Helical" evidence="6">
    <location>
        <begin position="155"/>
        <end position="173"/>
    </location>
</feature>
<feature type="transmembrane region" description="Helical" evidence="6">
    <location>
        <begin position="185"/>
        <end position="207"/>
    </location>
</feature>
<evidence type="ECO:0000256" key="6">
    <source>
        <dbReference type="SAM" id="Phobius"/>
    </source>
</evidence>
<keyword evidence="5 6" id="KW-0472">Membrane</keyword>
<dbReference type="InterPro" id="IPR037185">
    <property type="entry name" value="EmrE-like"/>
</dbReference>
<evidence type="ECO:0000256" key="4">
    <source>
        <dbReference type="ARBA" id="ARBA00022989"/>
    </source>
</evidence>
<comment type="similarity">
    <text evidence="2">Belongs to the drug/metabolite transporter (DMT) superfamily. 10 TMS drug/metabolite exporter (DME) (TC 2.A.7.3) family.</text>
</comment>
<keyword evidence="3 6" id="KW-0812">Transmembrane</keyword>
<feature type="transmembrane region" description="Helical" evidence="6">
    <location>
        <begin position="268"/>
        <end position="285"/>
    </location>
</feature>
<comment type="subcellular location">
    <subcellularLocation>
        <location evidence="1">Membrane</location>
        <topology evidence="1">Multi-pass membrane protein</topology>
    </subcellularLocation>
</comment>
<name>A0AA97F8B0_9SPHN</name>